<evidence type="ECO:0000313" key="2">
    <source>
        <dbReference type="EnsemblProtists" id="EOD36229"/>
    </source>
</evidence>
<feature type="compositionally biased region" description="Gly residues" evidence="1">
    <location>
        <begin position="106"/>
        <end position="135"/>
    </location>
</feature>
<organism evidence="2 3">
    <name type="scientific">Emiliania huxleyi (strain CCMP1516)</name>
    <dbReference type="NCBI Taxonomy" id="280463"/>
    <lineage>
        <taxon>Eukaryota</taxon>
        <taxon>Haptista</taxon>
        <taxon>Haptophyta</taxon>
        <taxon>Prymnesiophyceae</taxon>
        <taxon>Isochrysidales</taxon>
        <taxon>Noelaerhabdaceae</taxon>
        <taxon>Emiliania</taxon>
    </lineage>
</organism>
<feature type="region of interest" description="Disordered" evidence="1">
    <location>
        <begin position="104"/>
        <end position="135"/>
    </location>
</feature>
<dbReference type="KEGG" id="ehx:EMIHUDRAFT_122552"/>
<reference evidence="3" key="1">
    <citation type="journal article" date="2013" name="Nature">
        <title>Pan genome of the phytoplankton Emiliania underpins its global distribution.</title>
        <authorList>
            <person name="Read B.A."/>
            <person name="Kegel J."/>
            <person name="Klute M.J."/>
            <person name="Kuo A."/>
            <person name="Lefebvre S.C."/>
            <person name="Maumus F."/>
            <person name="Mayer C."/>
            <person name="Miller J."/>
            <person name="Monier A."/>
            <person name="Salamov A."/>
            <person name="Young J."/>
            <person name="Aguilar M."/>
            <person name="Claverie J.M."/>
            <person name="Frickenhaus S."/>
            <person name="Gonzalez K."/>
            <person name="Herman E.K."/>
            <person name="Lin Y.C."/>
            <person name="Napier J."/>
            <person name="Ogata H."/>
            <person name="Sarno A.F."/>
            <person name="Shmutz J."/>
            <person name="Schroeder D."/>
            <person name="de Vargas C."/>
            <person name="Verret F."/>
            <person name="von Dassow P."/>
            <person name="Valentin K."/>
            <person name="Van de Peer Y."/>
            <person name="Wheeler G."/>
            <person name="Dacks J.B."/>
            <person name="Delwiche C.F."/>
            <person name="Dyhrman S.T."/>
            <person name="Glockner G."/>
            <person name="John U."/>
            <person name="Richards T."/>
            <person name="Worden A.Z."/>
            <person name="Zhang X."/>
            <person name="Grigoriev I.V."/>
            <person name="Allen A.E."/>
            <person name="Bidle K."/>
            <person name="Borodovsky M."/>
            <person name="Bowler C."/>
            <person name="Brownlee C."/>
            <person name="Cock J.M."/>
            <person name="Elias M."/>
            <person name="Gladyshev V.N."/>
            <person name="Groth M."/>
            <person name="Guda C."/>
            <person name="Hadaegh A."/>
            <person name="Iglesias-Rodriguez M.D."/>
            <person name="Jenkins J."/>
            <person name="Jones B.M."/>
            <person name="Lawson T."/>
            <person name="Leese F."/>
            <person name="Lindquist E."/>
            <person name="Lobanov A."/>
            <person name="Lomsadze A."/>
            <person name="Malik S.B."/>
            <person name="Marsh M.E."/>
            <person name="Mackinder L."/>
            <person name="Mock T."/>
            <person name="Mueller-Roeber B."/>
            <person name="Pagarete A."/>
            <person name="Parker M."/>
            <person name="Probert I."/>
            <person name="Quesneville H."/>
            <person name="Raines C."/>
            <person name="Rensing S.A."/>
            <person name="Riano-Pachon D.M."/>
            <person name="Richier S."/>
            <person name="Rokitta S."/>
            <person name="Shiraiwa Y."/>
            <person name="Soanes D.M."/>
            <person name="van der Giezen M."/>
            <person name="Wahlund T.M."/>
            <person name="Williams B."/>
            <person name="Wilson W."/>
            <person name="Wolfe G."/>
            <person name="Wurch L.L."/>
        </authorList>
    </citation>
    <scope>NUCLEOTIDE SEQUENCE</scope>
</reference>
<evidence type="ECO:0000313" key="3">
    <source>
        <dbReference type="Proteomes" id="UP000013827"/>
    </source>
</evidence>
<keyword evidence="3" id="KW-1185">Reference proteome</keyword>
<dbReference type="EnsemblProtists" id="EOD36229">
    <property type="protein sequence ID" value="EOD36229"/>
    <property type="gene ID" value="EMIHUDRAFT_122552"/>
</dbReference>
<dbReference type="Proteomes" id="UP000013827">
    <property type="component" value="Unassembled WGS sequence"/>
</dbReference>
<name>A0A0D3KKE4_EMIH1</name>
<sequence>MADGVRLTAPTILLTEPSAPRTSSSAHLPRGALLAVGSSGGRRLVCALGDGLQHLPPALGAELPELLLPKPALCGRPLDLSVGAHRLVGHPLMLRVGKPAASADVGGEGGSAAANGGGGGEEGGSGGGGRADGVGGGASTEIRALSVAFAPYDRRLQYRRTVAACA</sequence>
<dbReference type="GeneID" id="17281500"/>
<accession>A0A0D3KKE4</accession>
<dbReference type="PaxDb" id="2903-EOD36229"/>
<evidence type="ECO:0008006" key="4">
    <source>
        <dbReference type="Google" id="ProtNLM"/>
    </source>
</evidence>
<proteinExistence type="predicted"/>
<protein>
    <recommendedName>
        <fullName evidence="4">Cleavage/polyadenylation specificity factor A subunit N-terminal domain-containing protein</fullName>
    </recommendedName>
</protein>
<reference evidence="2" key="2">
    <citation type="submission" date="2024-10" db="UniProtKB">
        <authorList>
            <consortium name="EnsemblProtists"/>
        </authorList>
    </citation>
    <scope>IDENTIFICATION</scope>
</reference>
<dbReference type="HOGENOM" id="CLU_1607008_0_0_1"/>
<evidence type="ECO:0000256" key="1">
    <source>
        <dbReference type="SAM" id="MobiDB-lite"/>
    </source>
</evidence>
<dbReference type="RefSeq" id="XP_005788658.1">
    <property type="nucleotide sequence ID" value="XM_005788601.1"/>
</dbReference>
<dbReference type="AlphaFoldDB" id="A0A0D3KKE4"/>